<name>A0A166HU73_SECCO</name>
<dbReference type="PATRIC" id="fig|33960.6.peg.19"/>
<dbReference type="OrthoDB" id="9899621at2"/>
<comment type="caution">
    <text evidence="1">The sequence shown here is derived from an EMBL/GenBank/DDBJ whole genome shotgun (WGS) entry which is preliminary data.</text>
</comment>
<protein>
    <submittedName>
        <fullName evidence="1">Uncharacterized protein</fullName>
    </submittedName>
</protein>
<dbReference type="Proteomes" id="UP000076480">
    <property type="component" value="Unassembled WGS sequence"/>
</dbReference>
<dbReference type="EMBL" id="JYDC01000010">
    <property type="protein sequence ID" value="KZL43189.1"/>
    <property type="molecule type" value="Genomic_DNA"/>
</dbReference>
<accession>A0A166HU73</accession>
<dbReference type="AlphaFoldDB" id="A0A166HU73"/>
<evidence type="ECO:0000313" key="2">
    <source>
        <dbReference type="Proteomes" id="UP000076480"/>
    </source>
</evidence>
<organism evidence="1 2">
    <name type="scientific">Secundilactobacillus collinoides</name>
    <name type="common">Lactobacillus collinoides</name>
    <dbReference type="NCBI Taxonomy" id="33960"/>
    <lineage>
        <taxon>Bacteria</taxon>
        <taxon>Bacillati</taxon>
        <taxon>Bacillota</taxon>
        <taxon>Bacilli</taxon>
        <taxon>Lactobacillales</taxon>
        <taxon>Lactobacillaceae</taxon>
        <taxon>Secundilactobacillus</taxon>
    </lineage>
</organism>
<evidence type="ECO:0000313" key="1">
    <source>
        <dbReference type="EMBL" id="KZL43189.1"/>
    </source>
</evidence>
<keyword evidence="2" id="KW-1185">Reference proteome</keyword>
<dbReference type="RefSeq" id="WP_054762746.1">
    <property type="nucleotide sequence ID" value="NZ_JYDC01000010.1"/>
</dbReference>
<proteinExistence type="predicted"/>
<gene>
    <name evidence="1" type="ORF">TY91_00845</name>
</gene>
<sequence>MTQLLLEPHQVELLDYHALPLLAAPTMYMRLPSFQTEREIIAEVADTYQKHSQWDLLRARLTRQLMGLAHGGQTRQ</sequence>
<reference evidence="1 2" key="1">
    <citation type="submission" date="2015-02" db="EMBL/GenBank/DDBJ databases">
        <title>Draft genome sequence of Lactobacillus collinoides CUPV2371 isolated from a natural cider, the first genome sequence of a strain of this species.</title>
        <authorList>
            <person name="Puertas A.I."/>
            <person name="Spano G."/>
            <person name="Capozzi V."/>
            <person name="Lamontanara A."/>
            <person name="Orru L."/>
            <person name="Duenas M.T."/>
        </authorList>
    </citation>
    <scope>NUCLEOTIDE SEQUENCE [LARGE SCALE GENOMIC DNA]</scope>
    <source>
        <strain evidence="1 2">237</strain>
    </source>
</reference>